<feature type="region of interest" description="Disordered" evidence="1">
    <location>
        <begin position="73"/>
        <end position="94"/>
    </location>
</feature>
<evidence type="ECO:0000313" key="2">
    <source>
        <dbReference type="EMBL" id="RDX41040.1"/>
    </source>
</evidence>
<dbReference type="AlphaFoldDB" id="A0A371CL91"/>
<protein>
    <submittedName>
        <fullName evidence="2">Uncharacterized protein</fullName>
    </submittedName>
</protein>
<sequence>MTRAQEHDRSVLPTRSLPRPHSFGHRGYRPAYWAPVDSCDWEFCLDRTVDVQRMFSEPYSWLAGYSIPRVHACSPPASPSPSTPDEDPRESMTASFVTSESLLNQLNHVWTSRRASPAQLVADLGSRDRDLCRMLWESCTAPRCARQRCDCQ</sequence>
<dbReference type="Proteomes" id="UP000256964">
    <property type="component" value="Unassembled WGS sequence"/>
</dbReference>
<organism evidence="2 3">
    <name type="scientific">Lentinus brumalis</name>
    <dbReference type="NCBI Taxonomy" id="2498619"/>
    <lineage>
        <taxon>Eukaryota</taxon>
        <taxon>Fungi</taxon>
        <taxon>Dikarya</taxon>
        <taxon>Basidiomycota</taxon>
        <taxon>Agaricomycotina</taxon>
        <taxon>Agaricomycetes</taxon>
        <taxon>Polyporales</taxon>
        <taxon>Polyporaceae</taxon>
        <taxon>Lentinus</taxon>
    </lineage>
</organism>
<accession>A0A371CL91</accession>
<gene>
    <name evidence="2" type="ORF">OH76DRAFT_1412441</name>
</gene>
<keyword evidence="3" id="KW-1185">Reference proteome</keyword>
<dbReference type="EMBL" id="KZ857526">
    <property type="protein sequence ID" value="RDX41040.1"/>
    <property type="molecule type" value="Genomic_DNA"/>
</dbReference>
<proteinExistence type="predicted"/>
<evidence type="ECO:0000256" key="1">
    <source>
        <dbReference type="SAM" id="MobiDB-lite"/>
    </source>
</evidence>
<reference evidence="2 3" key="1">
    <citation type="journal article" date="2018" name="Biotechnol. Biofuels">
        <title>Integrative visual omics of the white-rot fungus Polyporus brumalis exposes the biotechnological potential of its oxidative enzymes for delignifying raw plant biomass.</title>
        <authorList>
            <person name="Miyauchi S."/>
            <person name="Rancon A."/>
            <person name="Drula E."/>
            <person name="Hage H."/>
            <person name="Chaduli D."/>
            <person name="Favel A."/>
            <person name="Grisel S."/>
            <person name="Henrissat B."/>
            <person name="Herpoel-Gimbert I."/>
            <person name="Ruiz-Duenas F.J."/>
            <person name="Chevret D."/>
            <person name="Hainaut M."/>
            <person name="Lin J."/>
            <person name="Wang M."/>
            <person name="Pangilinan J."/>
            <person name="Lipzen A."/>
            <person name="Lesage-Meessen L."/>
            <person name="Navarro D."/>
            <person name="Riley R."/>
            <person name="Grigoriev I.V."/>
            <person name="Zhou S."/>
            <person name="Raouche S."/>
            <person name="Rosso M.N."/>
        </authorList>
    </citation>
    <scope>NUCLEOTIDE SEQUENCE [LARGE SCALE GENOMIC DNA]</scope>
    <source>
        <strain evidence="2 3">BRFM 1820</strain>
    </source>
</reference>
<name>A0A371CL91_9APHY</name>
<evidence type="ECO:0000313" key="3">
    <source>
        <dbReference type="Proteomes" id="UP000256964"/>
    </source>
</evidence>